<protein>
    <recommendedName>
        <fullName evidence="3">DUF3139 domain-containing protein</fullName>
    </recommendedName>
</protein>
<evidence type="ECO:0008006" key="3">
    <source>
        <dbReference type="Google" id="ProtNLM"/>
    </source>
</evidence>
<dbReference type="EMBL" id="MBTG01000029">
    <property type="protein sequence ID" value="OPH51862.1"/>
    <property type="molecule type" value="Genomic_DNA"/>
</dbReference>
<sequence>MKNKVLFSLLGIIIIVLSSTYLYNHSSPEKAIMSHLKSANFNYYIVKDDYFDTSYGQRYYVKEKDGNFHNNFPHILYLKFTVFGWQIVSGGNAP</sequence>
<organism evidence="1 2">
    <name type="scientific">Paenibacillus ferrarius</name>
    <dbReference type="NCBI Taxonomy" id="1469647"/>
    <lineage>
        <taxon>Bacteria</taxon>
        <taxon>Bacillati</taxon>
        <taxon>Bacillota</taxon>
        <taxon>Bacilli</taxon>
        <taxon>Bacillales</taxon>
        <taxon>Paenibacillaceae</taxon>
        <taxon>Paenibacillus</taxon>
    </lineage>
</organism>
<dbReference type="STRING" id="1469647.BC351_34165"/>
<comment type="caution">
    <text evidence="1">The sequence shown here is derived from an EMBL/GenBank/DDBJ whole genome shotgun (WGS) entry which is preliminary data.</text>
</comment>
<reference evidence="2" key="1">
    <citation type="submission" date="2016-07" db="EMBL/GenBank/DDBJ databases">
        <authorList>
            <person name="Florea S."/>
            <person name="Webb J.S."/>
            <person name="Jaromczyk J."/>
            <person name="Schardl C.L."/>
        </authorList>
    </citation>
    <scope>NUCLEOTIDE SEQUENCE [LARGE SCALE GENOMIC DNA]</scope>
    <source>
        <strain evidence="2">CY1</strain>
    </source>
</reference>
<dbReference type="RefSeq" id="WP_079416789.1">
    <property type="nucleotide sequence ID" value="NZ_MBTG01000029.1"/>
</dbReference>
<evidence type="ECO:0000313" key="1">
    <source>
        <dbReference type="EMBL" id="OPH51862.1"/>
    </source>
</evidence>
<dbReference type="AlphaFoldDB" id="A0A1V4HDT7"/>
<dbReference type="Proteomes" id="UP000190626">
    <property type="component" value="Unassembled WGS sequence"/>
</dbReference>
<gene>
    <name evidence="1" type="ORF">BC351_34165</name>
</gene>
<proteinExistence type="predicted"/>
<evidence type="ECO:0000313" key="2">
    <source>
        <dbReference type="Proteomes" id="UP000190626"/>
    </source>
</evidence>
<accession>A0A1V4HDT7</accession>
<name>A0A1V4HDT7_9BACL</name>
<keyword evidence="2" id="KW-1185">Reference proteome</keyword>